<gene>
    <name evidence="1" type="ORF">RZN05_09870</name>
</gene>
<accession>A0ABU3Y791</accession>
<reference evidence="1 2" key="1">
    <citation type="submission" date="2023-10" db="EMBL/GenBank/DDBJ databases">
        <title>Sphingomonas sp. HF-S4 16S ribosomal RNA gene Genome sequencing and assembly.</title>
        <authorList>
            <person name="Lee H."/>
        </authorList>
    </citation>
    <scope>NUCLEOTIDE SEQUENCE [LARGE SCALE GENOMIC DNA]</scope>
    <source>
        <strain evidence="1 2">HF-S4</strain>
    </source>
</reference>
<sequence>MKAVAAESQHLMATYPLSPSTQRADIPKGKWPPAIAQLKPYSVTVLQGMVDITTKPFFDGGLGYGYAPDKQDLTMLVECWSELGHSVYWHGPC</sequence>
<comment type="caution">
    <text evidence="1">The sequence shown here is derived from an EMBL/GenBank/DDBJ whole genome shotgun (WGS) entry which is preliminary data.</text>
</comment>
<protein>
    <submittedName>
        <fullName evidence="1">Uncharacterized protein</fullName>
    </submittedName>
</protein>
<dbReference type="RefSeq" id="WP_317226445.1">
    <property type="nucleotide sequence ID" value="NZ_JAWJEJ010000001.1"/>
</dbReference>
<keyword evidence="2" id="KW-1185">Reference proteome</keyword>
<dbReference type="EMBL" id="JAWJEJ010000001">
    <property type="protein sequence ID" value="MDV3457288.1"/>
    <property type="molecule type" value="Genomic_DNA"/>
</dbReference>
<dbReference type="Proteomes" id="UP001273531">
    <property type="component" value="Unassembled WGS sequence"/>
</dbReference>
<evidence type="ECO:0000313" key="2">
    <source>
        <dbReference type="Proteomes" id="UP001273531"/>
    </source>
</evidence>
<evidence type="ECO:0000313" key="1">
    <source>
        <dbReference type="EMBL" id="MDV3457288.1"/>
    </source>
</evidence>
<name>A0ABU3Y791_9SPHN</name>
<organism evidence="1 2">
    <name type="scientific">Sphingomonas agrestis</name>
    <dbReference type="NCBI Taxonomy" id="3080540"/>
    <lineage>
        <taxon>Bacteria</taxon>
        <taxon>Pseudomonadati</taxon>
        <taxon>Pseudomonadota</taxon>
        <taxon>Alphaproteobacteria</taxon>
        <taxon>Sphingomonadales</taxon>
        <taxon>Sphingomonadaceae</taxon>
        <taxon>Sphingomonas</taxon>
    </lineage>
</organism>
<proteinExistence type="predicted"/>